<evidence type="ECO:0000259" key="4">
    <source>
        <dbReference type="PROSITE" id="PS50830"/>
    </source>
</evidence>
<dbReference type="Proteomes" id="UP000199421">
    <property type="component" value="Unassembled WGS sequence"/>
</dbReference>
<evidence type="ECO:0000256" key="3">
    <source>
        <dbReference type="ARBA" id="ARBA00022801"/>
    </source>
</evidence>
<dbReference type="InterPro" id="IPR035437">
    <property type="entry name" value="SNase_OB-fold_sf"/>
</dbReference>
<dbReference type="InterPro" id="IPR016071">
    <property type="entry name" value="Staphylococal_nuclease_OB-fold"/>
</dbReference>
<dbReference type="EMBL" id="FOAF01000001">
    <property type="protein sequence ID" value="SEL12241.1"/>
    <property type="molecule type" value="Genomic_DNA"/>
</dbReference>
<sequence length="156" mass="17979">MKKLRISIFFLFLTNIGLCQTIVKGKVVRIADGDTITLLDENKKQVKIRLYGIDCPEKRQDFGSVAKQFTASKCFNKFIKAEIKYTDRYGRKVGSVILPNGKSLNKELLKAGLAWHYVKFDTSAEFSMIEKKARLKRKGLWSMENPIAPWVFRKRA</sequence>
<organism evidence="5 6">
    <name type="scientific">Olivibacter domesticus</name>
    <name type="common">Pseudosphingobacterium domesticum</name>
    <dbReference type="NCBI Taxonomy" id="407022"/>
    <lineage>
        <taxon>Bacteria</taxon>
        <taxon>Pseudomonadati</taxon>
        <taxon>Bacteroidota</taxon>
        <taxon>Sphingobacteriia</taxon>
        <taxon>Sphingobacteriales</taxon>
        <taxon>Sphingobacteriaceae</taxon>
        <taxon>Olivibacter</taxon>
    </lineage>
</organism>
<evidence type="ECO:0000256" key="1">
    <source>
        <dbReference type="ARBA" id="ARBA00022722"/>
    </source>
</evidence>
<keyword evidence="3" id="KW-0378">Hydrolase</keyword>
<dbReference type="STRING" id="407022.SAMN05661044_02059"/>
<keyword evidence="6" id="KW-1185">Reference proteome</keyword>
<keyword evidence="2 5" id="KW-0255">Endonuclease</keyword>
<keyword evidence="1" id="KW-0540">Nuclease</keyword>
<evidence type="ECO:0000313" key="6">
    <source>
        <dbReference type="Proteomes" id="UP000199421"/>
    </source>
</evidence>
<name>A0A1H7MM98_OLID1</name>
<feature type="domain" description="TNase-like" evidence="4">
    <location>
        <begin position="21"/>
        <end position="143"/>
    </location>
</feature>
<gene>
    <name evidence="5" type="ORF">SAMN05661044_02059</name>
</gene>
<dbReference type="PANTHER" id="PTHR12302:SF3">
    <property type="entry name" value="SERINE_THREONINE-PROTEIN KINASE 31"/>
    <property type="match status" value="1"/>
</dbReference>
<evidence type="ECO:0000313" key="5">
    <source>
        <dbReference type="EMBL" id="SEL12241.1"/>
    </source>
</evidence>
<dbReference type="InterPro" id="IPR002071">
    <property type="entry name" value="Thermonucl_AS"/>
</dbReference>
<dbReference type="GO" id="GO:0016787">
    <property type="term" value="F:hydrolase activity"/>
    <property type="evidence" value="ECO:0007669"/>
    <property type="project" value="UniProtKB-KW"/>
</dbReference>
<dbReference type="AlphaFoldDB" id="A0A1H7MM98"/>
<dbReference type="GO" id="GO:0004519">
    <property type="term" value="F:endonuclease activity"/>
    <property type="evidence" value="ECO:0007669"/>
    <property type="project" value="UniProtKB-KW"/>
</dbReference>
<dbReference type="PROSITE" id="PS50830">
    <property type="entry name" value="TNASE_3"/>
    <property type="match status" value="1"/>
</dbReference>
<dbReference type="SUPFAM" id="SSF50199">
    <property type="entry name" value="Staphylococcal nuclease"/>
    <property type="match status" value="1"/>
</dbReference>
<dbReference type="Pfam" id="PF00565">
    <property type="entry name" value="SNase"/>
    <property type="match status" value="1"/>
</dbReference>
<accession>A0A1H7MM98</accession>
<dbReference type="OrthoDB" id="9805504at2"/>
<reference evidence="6" key="1">
    <citation type="submission" date="2016-10" db="EMBL/GenBank/DDBJ databases">
        <authorList>
            <person name="Varghese N."/>
            <person name="Submissions S."/>
        </authorList>
    </citation>
    <scope>NUCLEOTIDE SEQUENCE [LARGE SCALE GENOMIC DNA]</scope>
    <source>
        <strain evidence="6">DSM 18733</strain>
    </source>
</reference>
<dbReference type="RefSeq" id="WP_093323087.1">
    <property type="nucleotide sequence ID" value="NZ_FOAF01000001.1"/>
</dbReference>
<dbReference type="SMART" id="SM00318">
    <property type="entry name" value="SNc"/>
    <property type="match status" value="1"/>
</dbReference>
<evidence type="ECO:0000256" key="2">
    <source>
        <dbReference type="ARBA" id="ARBA00022759"/>
    </source>
</evidence>
<dbReference type="CDD" id="cd00175">
    <property type="entry name" value="SNc"/>
    <property type="match status" value="1"/>
</dbReference>
<dbReference type="PANTHER" id="PTHR12302">
    <property type="entry name" value="EBNA2 BINDING PROTEIN P100"/>
    <property type="match status" value="1"/>
</dbReference>
<dbReference type="PROSITE" id="PS01123">
    <property type="entry name" value="TNASE_1"/>
    <property type="match status" value="1"/>
</dbReference>
<proteinExistence type="predicted"/>
<dbReference type="Gene3D" id="2.40.50.90">
    <property type="match status" value="1"/>
</dbReference>
<dbReference type="GO" id="GO:0003676">
    <property type="term" value="F:nucleic acid binding"/>
    <property type="evidence" value="ECO:0007669"/>
    <property type="project" value="InterPro"/>
</dbReference>
<protein>
    <submittedName>
        <fullName evidence="5">Endonuclease YncB, thermonuclease family</fullName>
    </submittedName>
</protein>